<evidence type="ECO:0000256" key="4">
    <source>
        <dbReference type="ARBA" id="ARBA00022989"/>
    </source>
</evidence>
<dbReference type="InterPro" id="IPR011701">
    <property type="entry name" value="MFS"/>
</dbReference>
<dbReference type="RefSeq" id="WP_075767270.1">
    <property type="nucleotide sequence ID" value="NZ_MJIL01000092.1"/>
</dbReference>
<dbReference type="InterPro" id="IPR036259">
    <property type="entry name" value="MFS_trans_sf"/>
</dbReference>
<evidence type="ECO:0000256" key="6">
    <source>
        <dbReference type="SAM" id="Phobius"/>
    </source>
</evidence>
<dbReference type="CDD" id="cd17320">
    <property type="entry name" value="MFS_MdfA_MDR_like"/>
    <property type="match status" value="1"/>
</dbReference>
<dbReference type="PANTHER" id="PTHR43124">
    <property type="entry name" value="PURINE EFFLUX PUMP PBUE"/>
    <property type="match status" value="1"/>
</dbReference>
<feature type="transmembrane region" description="Helical" evidence="6">
    <location>
        <begin position="335"/>
        <end position="356"/>
    </location>
</feature>
<dbReference type="InterPro" id="IPR050189">
    <property type="entry name" value="MFS_Efflux_Transporters"/>
</dbReference>
<dbReference type="InterPro" id="IPR001958">
    <property type="entry name" value="Tet-R_TetA/multi-R_MdtG-like"/>
</dbReference>
<dbReference type="AlphaFoldDB" id="A0A1Q9GD26"/>
<feature type="transmembrane region" description="Helical" evidence="6">
    <location>
        <begin position="304"/>
        <end position="323"/>
    </location>
</feature>
<feature type="transmembrane region" description="Helical" evidence="6">
    <location>
        <begin position="99"/>
        <end position="118"/>
    </location>
</feature>
<evidence type="ECO:0000256" key="2">
    <source>
        <dbReference type="ARBA" id="ARBA00022475"/>
    </source>
</evidence>
<dbReference type="PANTHER" id="PTHR43124:SF3">
    <property type="entry name" value="CHLORAMPHENICOL EFFLUX PUMP RV0191"/>
    <property type="match status" value="1"/>
</dbReference>
<evidence type="ECO:0000313" key="9">
    <source>
        <dbReference type="Proteomes" id="UP000186905"/>
    </source>
</evidence>
<feature type="transmembrane region" description="Helical" evidence="6">
    <location>
        <begin position="130"/>
        <end position="153"/>
    </location>
</feature>
<reference evidence="8 9" key="1">
    <citation type="submission" date="2016-09" db="EMBL/GenBank/DDBJ databases">
        <title>Photobacterium proteolyticum sp. nov. a protease producing bacterium isolated from ocean sediments of Laizhou Bay.</title>
        <authorList>
            <person name="Li Y."/>
        </authorList>
    </citation>
    <scope>NUCLEOTIDE SEQUENCE [LARGE SCALE GENOMIC DNA]</scope>
    <source>
        <strain evidence="8 9">13-12</strain>
    </source>
</reference>
<organism evidence="8 9">
    <name type="scientific">Photobacterium proteolyticum</name>
    <dbReference type="NCBI Taxonomy" id="1903952"/>
    <lineage>
        <taxon>Bacteria</taxon>
        <taxon>Pseudomonadati</taxon>
        <taxon>Pseudomonadota</taxon>
        <taxon>Gammaproteobacteria</taxon>
        <taxon>Vibrionales</taxon>
        <taxon>Vibrionaceae</taxon>
        <taxon>Photobacterium</taxon>
    </lineage>
</organism>
<evidence type="ECO:0000259" key="7">
    <source>
        <dbReference type="PROSITE" id="PS50850"/>
    </source>
</evidence>
<dbReference type="GO" id="GO:0005886">
    <property type="term" value="C:plasma membrane"/>
    <property type="evidence" value="ECO:0007669"/>
    <property type="project" value="UniProtKB-SubCell"/>
</dbReference>
<evidence type="ECO:0000256" key="5">
    <source>
        <dbReference type="ARBA" id="ARBA00023136"/>
    </source>
</evidence>
<dbReference type="Proteomes" id="UP000186905">
    <property type="component" value="Unassembled WGS sequence"/>
</dbReference>
<keyword evidence="9" id="KW-1185">Reference proteome</keyword>
<protein>
    <submittedName>
        <fullName evidence="8">MFS transporter</fullName>
    </submittedName>
</protein>
<comment type="subcellular location">
    <subcellularLocation>
        <location evidence="1">Cell membrane</location>
        <topology evidence="1">Multi-pass membrane protein</topology>
    </subcellularLocation>
</comment>
<evidence type="ECO:0000313" key="8">
    <source>
        <dbReference type="EMBL" id="OLQ72293.1"/>
    </source>
</evidence>
<feature type="transmembrane region" description="Helical" evidence="6">
    <location>
        <begin position="279"/>
        <end position="298"/>
    </location>
</feature>
<proteinExistence type="predicted"/>
<gene>
    <name evidence="8" type="ORF">BIT28_24415</name>
</gene>
<feature type="transmembrane region" description="Helical" evidence="6">
    <location>
        <begin position="214"/>
        <end position="234"/>
    </location>
</feature>
<dbReference type="EMBL" id="MJIL01000092">
    <property type="protein sequence ID" value="OLQ72293.1"/>
    <property type="molecule type" value="Genomic_DNA"/>
</dbReference>
<evidence type="ECO:0000256" key="1">
    <source>
        <dbReference type="ARBA" id="ARBA00004651"/>
    </source>
</evidence>
<dbReference type="GO" id="GO:0022857">
    <property type="term" value="F:transmembrane transporter activity"/>
    <property type="evidence" value="ECO:0007669"/>
    <property type="project" value="InterPro"/>
</dbReference>
<keyword evidence="3 6" id="KW-0812">Transmembrane</keyword>
<feature type="transmembrane region" description="Helical" evidence="6">
    <location>
        <begin position="362"/>
        <end position="381"/>
    </location>
</feature>
<feature type="transmembrane region" description="Helical" evidence="6">
    <location>
        <begin position="159"/>
        <end position="180"/>
    </location>
</feature>
<dbReference type="OrthoDB" id="9814303at2"/>
<dbReference type="PRINTS" id="PR01035">
    <property type="entry name" value="TCRTETA"/>
</dbReference>
<accession>A0A1Q9GD26</accession>
<feature type="transmembrane region" description="Helical" evidence="6">
    <location>
        <begin position="246"/>
        <end position="267"/>
    </location>
</feature>
<sequence length="387" mass="41015">MKTKPALGLMVVLIMFPQIVETIYSPVLPHIANRFDVSVKAASQTLSVYFLAFAFGVIVWGVVADLLGRRKTMLLGLSVYAFSAASAVVAPSFELLMVARGLSAFGVAVGSVVTQTMLRDSYDGPGLSKVYSYMGMGISLSPVIGMMSGGFLAEWGGHSYVFVTLSGLALVLLVISVATLPETMPETMHGTAPESTAPSALGNLFRQMIRDNDIWRSALLVALFNVLLFSYYLQGPFLFEQLGYDSITFGRSGIVLAIGTFAGSLLNKRLIQQGFTHQRLMCMATLLGLVGAIGVLLLQGSLWFLLPMIFVVMGFGIGIPNVLSQALVHYRSQAGSAGAVLGLLYYLMIGAGLAAAGTVQNLGGVLVACAIIAMVTVTIKARNSCIA</sequence>
<keyword evidence="5 6" id="KW-0472">Membrane</keyword>
<comment type="caution">
    <text evidence="8">The sequence shown here is derived from an EMBL/GenBank/DDBJ whole genome shotgun (WGS) entry which is preliminary data.</text>
</comment>
<feature type="transmembrane region" description="Helical" evidence="6">
    <location>
        <begin position="46"/>
        <end position="67"/>
    </location>
</feature>
<keyword evidence="2" id="KW-1003">Cell membrane</keyword>
<feature type="domain" description="Major facilitator superfamily (MFS) profile" evidence="7">
    <location>
        <begin position="6"/>
        <end position="387"/>
    </location>
</feature>
<evidence type="ECO:0000256" key="3">
    <source>
        <dbReference type="ARBA" id="ARBA00022692"/>
    </source>
</evidence>
<dbReference type="Gene3D" id="1.20.1720.10">
    <property type="entry name" value="Multidrug resistance protein D"/>
    <property type="match status" value="1"/>
</dbReference>
<name>A0A1Q9GD26_9GAMM</name>
<dbReference type="Pfam" id="PF07690">
    <property type="entry name" value="MFS_1"/>
    <property type="match status" value="1"/>
</dbReference>
<dbReference type="InterPro" id="IPR020846">
    <property type="entry name" value="MFS_dom"/>
</dbReference>
<dbReference type="PROSITE" id="PS50850">
    <property type="entry name" value="MFS"/>
    <property type="match status" value="1"/>
</dbReference>
<dbReference type="STRING" id="1903952.BIT28_24415"/>
<feature type="transmembrane region" description="Helical" evidence="6">
    <location>
        <begin position="74"/>
        <end position="93"/>
    </location>
</feature>
<dbReference type="SUPFAM" id="SSF103473">
    <property type="entry name" value="MFS general substrate transporter"/>
    <property type="match status" value="1"/>
</dbReference>
<keyword evidence="4 6" id="KW-1133">Transmembrane helix</keyword>